<dbReference type="EMBL" id="FNTB01000001">
    <property type="protein sequence ID" value="SEB60523.1"/>
    <property type="molecule type" value="Genomic_DNA"/>
</dbReference>
<feature type="domain" description="Copper-binding protein MbnP-like" evidence="1">
    <location>
        <begin position="45"/>
        <end position="248"/>
    </location>
</feature>
<dbReference type="Proteomes" id="UP000183038">
    <property type="component" value="Unassembled WGS sequence"/>
</dbReference>
<protein>
    <recommendedName>
        <fullName evidence="1">Copper-binding protein MbnP-like domain-containing protein</fullName>
    </recommendedName>
</protein>
<name>A0A1H4KQ55_9FLAO</name>
<evidence type="ECO:0000313" key="3">
    <source>
        <dbReference type="Proteomes" id="UP000183038"/>
    </source>
</evidence>
<evidence type="ECO:0000259" key="1">
    <source>
        <dbReference type="Pfam" id="PF20243"/>
    </source>
</evidence>
<evidence type="ECO:0000313" key="2">
    <source>
        <dbReference type="EMBL" id="SEB60523.1"/>
    </source>
</evidence>
<dbReference type="AlphaFoldDB" id="A0A1H4KQ55"/>
<sequence>MASAFIIIYQQMKSIYKILAITLVLTVFVSCSSDDDTATELTGENSVTLEFDNSVGSDDLLLATSSYTNSQNETLTITRLNYIVSNFRLTNDQGETFTYEKDDSYFVTSEETGNTEVVLENIPAGTYVSITFGVGVDQEKYLQGAEGQGDFLTVAEETNMMWSWQAGYKFLNFEGTFTSETVTETTDFKVHMGSHGSSLDNYKEVTLSLGTDALVSDEMSPIVHLVADANAILDGAHKLSLSEQSVIMVSEEKSPLVALNTASMFTVDHVHNGSEHSH</sequence>
<proteinExistence type="predicted"/>
<accession>A0A1H4KQ55</accession>
<reference evidence="2 3" key="1">
    <citation type="submission" date="2016-10" db="EMBL/GenBank/DDBJ databases">
        <authorList>
            <person name="de Groot N.N."/>
        </authorList>
    </citation>
    <scope>NUCLEOTIDE SEQUENCE [LARGE SCALE GENOMIC DNA]</scope>
    <source>
        <strain evidence="2 3">MAR_2009_71</strain>
    </source>
</reference>
<dbReference type="Pfam" id="PF20243">
    <property type="entry name" value="MbnP"/>
    <property type="match status" value="1"/>
</dbReference>
<gene>
    <name evidence="2" type="ORF">SAMN05192540_1031</name>
</gene>
<organism evidence="2 3">
    <name type="scientific">Maribacter dokdonensis</name>
    <dbReference type="NCBI Taxonomy" id="320912"/>
    <lineage>
        <taxon>Bacteria</taxon>
        <taxon>Pseudomonadati</taxon>
        <taxon>Bacteroidota</taxon>
        <taxon>Flavobacteriia</taxon>
        <taxon>Flavobacteriales</taxon>
        <taxon>Flavobacteriaceae</taxon>
        <taxon>Maribacter</taxon>
    </lineage>
</organism>
<dbReference type="InterPro" id="IPR046863">
    <property type="entry name" value="MbnP-like_dom"/>
</dbReference>